<dbReference type="SUPFAM" id="SSF54695">
    <property type="entry name" value="POZ domain"/>
    <property type="match status" value="1"/>
</dbReference>
<feature type="domain" description="BTB" evidence="1">
    <location>
        <begin position="172"/>
        <end position="239"/>
    </location>
</feature>
<protein>
    <submittedName>
        <fullName evidence="3">BTB domain-containing protein</fullName>
    </submittedName>
</protein>
<sequence>MNFDLSANMTDRINANWTISYTILRELEISRSFVGSTIVSSNGILFHVAVAPNGFKEENLGQTCFIFRVISGTENRVQINFTVSFGSAEFTKNGSAKFTKKASYIFAPGVFDDYPILICSTQELFNPRNISDLGILINVSGTLNIVKDAPFNLRLNPQINIGKKLWNRENDKDFTVIVGKDEIKGHKCVLGAQSPVFDRMFETKMKEGIENRVEITDFPYNIVEAGIKLCYDKTLATLTSMNDACLLLQFYDKYDIQDLKACIEAQLIQKLSLPNVCELANVSIITNSSKLKEKSREFLVNCISNDIYVPNFDCLDDDFANDLTK</sequence>
<dbReference type="PANTHER" id="PTHR24413">
    <property type="entry name" value="SPECKLE-TYPE POZ PROTEIN"/>
    <property type="match status" value="1"/>
</dbReference>
<evidence type="ECO:0000259" key="1">
    <source>
        <dbReference type="PROSITE" id="PS50097"/>
    </source>
</evidence>
<dbReference type="Pfam" id="PF00651">
    <property type="entry name" value="BTB"/>
    <property type="match status" value="1"/>
</dbReference>
<name>A0A914R2G0_9BILA</name>
<dbReference type="SMART" id="SM00225">
    <property type="entry name" value="BTB"/>
    <property type="match status" value="1"/>
</dbReference>
<dbReference type="InterPro" id="IPR000210">
    <property type="entry name" value="BTB/POZ_dom"/>
</dbReference>
<dbReference type="WBParaSite" id="PDA_v2.g5598.t1">
    <property type="protein sequence ID" value="PDA_v2.g5598.t1"/>
    <property type="gene ID" value="PDA_v2.g5598"/>
</dbReference>
<organism evidence="2 3">
    <name type="scientific">Panagrolaimus davidi</name>
    <dbReference type="NCBI Taxonomy" id="227884"/>
    <lineage>
        <taxon>Eukaryota</taxon>
        <taxon>Metazoa</taxon>
        <taxon>Ecdysozoa</taxon>
        <taxon>Nematoda</taxon>
        <taxon>Chromadorea</taxon>
        <taxon>Rhabditida</taxon>
        <taxon>Tylenchina</taxon>
        <taxon>Panagrolaimomorpha</taxon>
        <taxon>Panagrolaimoidea</taxon>
        <taxon>Panagrolaimidae</taxon>
        <taxon>Panagrolaimus</taxon>
    </lineage>
</organism>
<evidence type="ECO:0000313" key="2">
    <source>
        <dbReference type="Proteomes" id="UP000887578"/>
    </source>
</evidence>
<evidence type="ECO:0000313" key="3">
    <source>
        <dbReference type="WBParaSite" id="PDA_v2.g5598.t1"/>
    </source>
</evidence>
<reference evidence="3" key="1">
    <citation type="submission" date="2022-11" db="UniProtKB">
        <authorList>
            <consortium name="WormBaseParasite"/>
        </authorList>
    </citation>
    <scope>IDENTIFICATION</scope>
</reference>
<proteinExistence type="predicted"/>
<dbReference type="AlphaFoldDB" id="A0A914R2G0"/>
<accession>A0A914R2G0</accession>
<dbReference type="Gene3D" id="3.30.710.10">
    <property type="entry name" value="Potassium Channel Kv1.1, Chain A"/>
    <property type="match status" value="1"/>
</dbReference>
<dbReference type="PROSITE" id="PS50097">
    <property type="entry name" value="BTB"/>
    <property type="match status" value="1"/>
</dbReference>
<keyword evidence="2" id="KW-1185">Reference proteome</keyword>
<dbReference type="Proteomes" id="UP000887578">
    <property type="component" value="Unplaced"/>
</dbReference>
<dbReference type="InterPro" id="IPR011333">
    <property type="entry name" value="SKP1/BTB/POZ_sf"/>
</dbReference>